<evidence type="ECO:0000313" key="3">
    <source>
        <dbReference type="Proteomes" id="UP001150062"/>
    </source>
</evidence>
<accession>A0ABQ8Z915</accession>
<comment type="caution">
    <text evidence="2">The sequence shown here is derived from an EMBL/GenBank/DDBJ whole genome shotgun (WGS) entry which is preliminary data.</text>
</comment>
<reference evidence="2" key="1">
    <citation type="submission" date="2022-08" db="EMBL/GenBank/DDBJ databases">
        <title>Novel sulfate-reducing endosymbionts in the free-living metamonad Anaeramoeba.</title>
        <authorList>
            <person name="Jerlstrom-Hultqvist J."/>
            <person name="Cepicka I."/>
            <person name="Gallot-Lavallee L."/>
            <person name="Salas-Leiva D."/>
            <person name="Curtis B.A."/>
            <person name="Zahonova K."/>
            <person name="Pipaliya S."/>
            <person name="Dacks J."/>
            <person name="Roger A.J."/>
        </authorList>
    </citation>
    <scope>NUCLEOTIDE SEQUENCE</scope>
    <source>
        <strain evidence="2">Schooner1</strain>
    </source>
</reference>
<dbReference type="SUPFAM" id="SSF55909">
    <property type="entry name" value="Pentein"/>
    <property type="match status" value="1"/>
</dbReference>
<name>A0ABQ8Z915_9EUKA</name>
<dbReference type="EMBL" id="JAOAOG010000032">
    <property type="protein sequence ID" value="KAJ6253369.1"/>
    <property type="molecule type" value="Genomic_DNA"/>
</dbReference>
<dbReference type="Gene3D" id="3.75.10.10">
    <property type="entry name" value="L-arginine/glycine Amidinotransferase, Chain A"/>
    <property type="match status" value="1"/>
</dbReference>
<dbReference type="Pfam" id="PF04371">
    <property type="entry name" value="PAD_porph"/>
    <property type="match status" value="1"/>
</dbReference>
<evidence type="ECO:0000313" key="2">
    <source>
        <dbReference type="EMBL" id="KAJ6253369.1"/>
    </source>
</evidence>
<organism evidence="2 3">
    <name type="scientific">Anaeramoeba flamelloides</name>
    <dbReference type="NCBI Taxonomy" id="1746091"/>
    <lineage>
        <taxon>Eukaryota</taxon>
        <taxon>Metamonada</taxon>
        <taxon>Anaeramoebidae</taxon>
        <taxon>Anaeramoeba</taxon>
    </lineage>
</organism>
<gene>
    <name evidence="2" type="ORF">M0813_01417</name>
</gene>
<dbReference type="Proteomes" id="UP001150062">
    <property type="component" value="Unassembled WGS sequence"/>
</dbReference>
<keyword evidence="3" id="KW-1185">Reference proteome</keyword>
<dbReference type="InterPro" id="IPR007466">
    <property type="entry name" value="Peptidyl-Arg-deiminase_porph"/>
</dbReference>
<proteinExistence type="predicted"/>
<keyword evidence="1" id="KW-0378">Hydrolase</keyword>
<sequence>MSKSSNKPKKKIKVGLGLRSNKNTGLLEKNFYREDVKENTKEQELEKTKKNEPMLLLLSAPSINNKYYKKHHQEIVNFQINYIHKVVENGTDEIRILVNQNTRKCYQGKIDDSLIIDFEMYDIWMRDFTTVNPENPVQFVYSSASMSKKDSKKTQRIFDQFVQEYQIKRKKSNYILDGGNIVYNYSGKLVTTTRFLKDNNLQFEEAKEILKALFQADQVAIIEPDDGALAHADGMVAWIENDVLLVNNYSKLDREFHKRVLQELQDSFTDITIITVPVIFDETIVDNKKKICSAYGINLNLVSTYTTLYVPIYGEEYEEEVLQIIRNSTHKNVITINSKLISLLGGSVRCLTWQLSLSNSTNILNSIKTKTKK</sequence>
<dbReference type="PANTHER" id="PTHR31377:SF0">
    <property type="entry name" value="AGMATINE DEIMINASE-RELATED"/>
    <property type="match status" value="1"/>
</dbReference>
<evidence type="ECO:0000256" key="1">
    <source>
        <dbReference type="ARBA" id="ARBA00022801"/>
    </source>
</evidence>
<protein>
    <submittedName>
        <fullName evidence="2">Agmatine deiminase-related</fullName>
    </submittedName>
</protein>
<dbReference type="PANTHER" id="PTHR31377">
    <property type="entry name" value="AGMATINE DEIMINASE-RELATED"/>
    <property type="match status" value="1"/>
</dbReference>